<gene>
    <name evidence="3" type="ORF">MNBD_PLANCTO02-2334</name>
</gene>
<dbReference type="InterPro" id="IPR014030">
    <property type="entry name" value="Ketoacyl_synth_N"/>
</dbReference>
<dbReference type="GO" id="GO:0004315">
    <property type="term" value="F:3-oxoacyl-[acyl-carrier-protein] synthase activity"/>
    <property type="evidence" value="ECO:0007669"/>
    <property type="project" value="TreeGrafter"/>
</dbReference>
<dbReference type="EMBL" id="UOGL01000062">
    <property type="protein sequence ID" value="VAX36530.1"/>
    <property type="molecule type" value="Genomic_DNA"/>
</dbReference>
<feature type="non-terminal residue" evidence="3">
    <location>
        <position position="155"/>
    </location>
</feature>
<dbReference type="InterPro" id="IPR016039">
    <property type="entry name" value="Thiolase-like"/>
</dbReference>
<feature type="domain" description="Beta-ketoacyl synthase-like N-terminal" evidence="2">
    <location>
        <begin position="7"/>
        <end position="140"/>
    </location>
</feature>
<protein>
    <recommendedName>
        <fullName evidence="2">Beta-ketoacyl synthase-like N-terminal domain-containing protein</fullName>
    </recommendedName>
</protein>
<dbReference type="PANTHER" id="PTHR11712">
    <property type="entry name" value="POLYKETIDE SYNTHASE-RELATED"/>
    <property type="match status" value="1"/>
</dbReference>
<evidence type="ECO:0000256" key="1">
    <source>
        <dbReference type="ARBA" id="ARBA00022679"/>
    </source>
</evidence>
<dbReference type="GO" id="GO:0005739">
    <property type="term" value="C:mitochondrion"/>
    <property type="evidence" value="ECO:0007669"/>
    <property type="project" value="TreeGrafter"/>
</dbReference>
<proteinExistence type="predicted"/>
<accession>A0A3B1DNJ4</accession>
<dbReference type="InterPro" id="IPR000794">
    <property type="entry name" value="Beta-ketoacyl_synthase"/>
</dbReference>
<dbReference type="Pfam" id="PF00109">
    <property type="entry name" value="ketoacyl-synt"/>
    <property type="match status" value="1"/>
</dbReference>
<name>A0A3B1DNJ4_9ZZZZ</name>
<dbReference type="PANTHER" id="PTHR11712:SF336">
    <property type="entry name" value="3-OXOACYL-[ACYL-CARRIER-PROTEIN] SYNTHASE, MITOCHONDRIAL"/>
    <property type="match status" value="1"/>
</dbReference>
<organism evidence="3">
    <name type="scientific">hydrothermal vent metagenome</name>
    <dbReference type="NCBI Taxonomy" id="652676"/>
    <lineage>
        <taxon>unclassified sequences</taxon>
        <taxon>metagenomes</taxon>
        <taxon>ecological metagenomes</taxon>
    </lineage>
</organism>
<dbReference type="Gene3D" id="3.40.47.10">
    <property type="match status" value="1"/>
</dbReference>
<keyword evidence="1" id="KW-0808">Transferase</keyword>
<dbReference type="GO" id="GO:0006633">
    <property type="term" value="P:fatty acid biosynthetic process"/>
    <property type="evidence" value="ECO:0007669"/>
    <property type="project" value="TreeGrafter"/>
</dbReference>
<sequence>MANSSLRRVVITGIGIVSPLGKNREESWQRLCNGESGLRWLNEFERDSSIATQAKSDLSQSHSTTITAERPQTIQNGILAGAPAQQFLTKEQTEGQQEPVIQFALQTAQEALHDAKFDFEDCNRQRFGCVVGTSKGGFQSFKKSAQQFANHPANH</sequence>
<evidence type="ECO:0000313" key="3">
    <source>
        <dbReference type="EMBL" id="VAX36530.1"/>
    </source>
</evidence>
<dbReference type="AlphaFoldDB" id="A0A3B1DNJ4"/>
<evidence type="ECO:0000259" key="2">
    <source>
        <dbReference type="Pfam" id="PF00109"/>
    </source>
</evidence>
<reference evidence="3" key="1">
    <citation type="submission" date="2018-06" db="EMBL/GenBank/DDBJ databases">
        <authorList>
            <person name="Zhirakovskaya E."/>
        </authorList>
    </citation>
    <scope>NUCLEOTIDE SEQUENCE</scope>
</reference>
<dbReference type="SUPFAM" id="SSF53901">
    <property type="entry name" value="Thiolase-like"/>
    <property type="match status" value="1"/>
</dbReference>